<dbReference type="AlphaFoldDB" id="A0AA96LD06"/>
<feature type="chain" id="PRO_5041698098" evidence="2">
    <location>
        <begin position="27"/>
        <end position="584"/>
    </location>
</feature>
<proteinExistence type="predicted"/>
<dbReference type="InterPro" id="IPR011044">
    <property type="entry name" value="Quino_amine_DH_bsu"/>
</dbReference>
<organism evidence="3 4">
    <name type="scientific">Paenibacillus aurantius</name>
    <dbReference type="NCBI Taxonomy" id="2918900"/>
    <lineage>
        <taxon>Bacteria</taxon>
        <taxon>Bacillati</taxon>
        <taxon>Bacillota</taxon>
        <taxon>Bacilli</taxon>
        <taxon>Bacillales</taxon>
        <taxon>Paenibacillaceae</taxon>
        <taxon>Paenibacillus</taxon>
    </lineage>
</organism>
<dbReference type="RefSeq" id="WP_315604846.1">
    <property type="nucleotide sequence ID" value="NZ_CP130318.1"/>
</dbReference>
<feature type="signal peptide" evidence="2">
    <location>
        <begin position="1"/>
        <end position="26"/>
    </location>
</feature>
<feature type="compositionally biased region" description="Low complexity" evidence="1">
    <location>
        <begin position="39"/>
        <end position="101"/>
    </location>
</feature>
<protein>
    <submittedName>
        <fullName evidence="3">Uncharacterized protein</fullName>
    </submittedName>
</protein>
<evidence type="ECO:0000256" key="2">
    <source>
        <dbReference type="SAM" id="SignalP"/>
    </source>
</evidence>
<evidence type="ECO:0000313" key="3">
    <source>
        <dbReference type="EMBL" id="WNQ11070.1"/>
    </source>
</evidence>
<dbReference type="SUPFAM" id="SSF50969">
    <property type="entry name" value="YVTN repeat-like/Quinoprotein amine dehydrogenase"/>
    <property type="match status" value="1"/>
</dbReference>
<keyword evidence="4" id="KW-1185">Reference proteome</keyword>
<dbReference type="EMBL" id="CP130318">
    <property type="protein sequence ID" value="WNQ11070.1"/>
    <property type="molecule type" value="Genomic_DNA"/>
</dbReference>
<reference evidence="3 4" key="1">
    <citation type="submission" date="2022-02" db="EMBL/GenBank/DDBJ databases">
        <title>Paenibacillus sp. MBLB1776 Whole Genome Shotgun Sequencing.</title>
        <authorList>
            <person name="Hwang C.Y."/>
            <person name="Cho E.-S."/>
            <person name="Seo M.-J."/>
        </authorList>
    </citation>
    <scope>NUCLEOTIDE SEQUENCE [LARGE SCALE GENOMIC DNA]</scope>
    <source>
        <strain evidence="3 4">MBLB1776</strain>
    </source>
</reference>
<name>A0AA96LD06_9BACL</name>
<sequence>MNPSKMLLAAALLAVCTAGCSTLKTASEGPLEVPPAVAAPAPSAPAPTAVASASPAAPAPAASSGAEPSAEPVPAASLGVTPARAVPPAAATPGASPVAVTPVPPAPAPSGTPAGEPSAKPAEPTPVQAPAVRISLDSEPRLAAPTERGSGFMRTLLTYAPQSYTLAFRESMDRGSVEKQLTEQTEEKDVPSVKPQLTFEWQSDTVLKVYAEVTEAPKPGYSSDSYTLNVNGALTARGEKLADAPQFHAVLHVPEQVWIMNTRTKVAKRVSSSGEPYFYHSLGEPSRYLLATRFTEYCECDAALPRLYALYDTGEQKLWKSPVKLAVSYTGAGELTADSRGFVYAGAPLDPSVLPGGEAYRIKVNGQVYGTGFSRDRSTLFLIVGAEGQTRNFDLIVTTLKTGKQVRLPGAFAAELPDNMVNDGKVPVDLYDDGKQVTFAGVSSDGIAEIRFAYSWETGKVGPWSPPIGDSWSGYKASDDGQYRMFANGGLYRGEEKVAGGEELGYGGFWLKETHRYVYMGIDPASGKEGAPWRTQVRSFDAETGKEEVLLSGLEQVQLVGAAPDGQSLYLSGREDLTRVSPYN</sequence>
<dbReference type="KEGG" id="paun:MJA45_26290"/>
<accession>A0AA96LD06</accession>
<feature type="region of interest" description="Disordered" evidence="1">
    <location>
        <begin position="39"/>
        <end position="127"/>
    </location>
</feature>
<evidence type="ECO:0000256" key="1">
    <source>
        <dbReference type="SAM" id="MobiDB-lite"/>
    </source>
</evidence>
<keyword evidence="2" id="KW-0732">Signal</keyword>
<dbReference type="Proteomes" id="UP001305702">
    <property type="component" value="Chromosome"/>
</dbReference>
<evidence type="ECO:0000313" key="4">
    <source>
        <dbReference type="Proteomes" id="UP001305702"/>
    </source>
</evidence>
<gene>
    <name evidence="3" type="ORF">MJA45_26290</name>
</gene>